<feature type="compositionally biased region" description="Low complexity" evidence="1">
    <location>
        <begin position="1"/>
        <end position="13"/>
    </location>
</feature>
<evidence type="ECO:0000313" key="2">
    <source>
        <dbReference type="EMBL" id="KAG5482207.1"/>
    </source>
</evidence>
<name>A0A836H9T5_LEIEN</name>
<dbReference type="GeneID" id="94173251"/>
<gene>
    <name evidence="2" type="ORF">CUR178_06066</name>
</gene>
<accession>A0A836H9T5</accession>
<organism evidence="2 3">
    <name type="scientific">Leishmania enriettii</name>
    <dbReference type="NCBI Taxonomy" id="5663"/>
    <lineage>
        <taxon>Eukaryota</taxon>
        <taxon>Discoba</taxon>
        <taxon>Euglenozoa</taxon>
        <taxon>Kinetoplastea</taxon>
        <taxon>Metakinetoplastina</taxon>
        <taxon>Trypanosomatida</taxon>
        <taxon>Trypanosomatidae</taxon>
        <taxon>Leishmaniinae</taxon>
        <taxon>Leishmania</taxon>
    </lineage>
</organism>
<feature type="region of interest" description="Disordered" evidence="1">
    <location>
        <begin position="1"/>
        <end position="77"/>
    </location>
</feature>
<comment type="caution">
    <text evidence="2">The sequence shown here is derived from an EMBL/GenBank/DDBJ whole genome shotgun (WGS) entry which is preliminary data.</text>
</comment>
<reference evidence="2 3" key="1">
    <citation type="submission" date="2021-02" db="EMBL/GenBank/DDBJ databases">
        <title>Leishmania (Mundinia) enrietti genome sequencing and assembly.</title>
        <authorList>
            <person name="Almutairi H."/>
            <person name="Gatherer D."/>
        </authorList>
    </citation>
    <scope>NUCLEOTIDE SEQUENCE [LARGE SCALE GENOMIC DNA]</scope>
    <source>
        <strain evidence="2">CUR178</strain>
    </source>
</reference>
<dbReference type="RefSeq" id="XP_067694069.1">
    <property type="nucleotide sequence ID" value="XM_067837741.1"/>
</dbReference>
<proteinExistence type="predicted"/>
<evidence type="ECO:0000313" key="3">
    <source>
        <dbReference type="Proteomes" id="UP000674179"/>
    </source>
</evidence>
<keyword evidence="3" id="KW-1185">Reference proteome</keyword>
<sequence>MSQPQSYLLSPSSAVRTAAEPLPSTVRPGSSPTLQQQQQQHPQQHTPLLPVSPITPEASSPSSNTDATAGVTAAGGSKSSALPLVFTAIEPTYADISFSSDGVHSFREARQISLPSSASSTSSHLSHSDNRGDSLERALMSQQHPFSTPLVVAFAPAT</sequence>
<dbReference type="KEGG" id="lenr:94173251"/>
<dbReference type="EMBL" id="JAFHKP010000017">
    <property type="protein sequence ID" value="KAG5482207.1"/>
    <property type="molecule type" value="Genomic_DNA"/>
</dbReference>
<dbReference type="AlphaFoldDB" id="A0A836H9T5"/>
<feature type="compositionally biased region" description="Low complexity" evidence="1">
    <location>
        <begin position="65"/>
        <end position="77"/>
    </location>
</feature>
<dbReference type="Proteomes" id="UP000674179">
    <property type="component" value="Chromosome 17"/>
</dbReference>
<evidence type="ECO:0000256" key="1">
    <source>
        <dbReference type="SAM" id="MobiDB-lite"/>
    </source>
</evidence>
<feature type="compositionally biased region" description="Low complexity" evidence="1">
    <location>
        <begin position="32"/>
        <end position="49"/>
    </location>
</feature>
<protein>
    <submittedName>
        <fullName evidence="2">Uncharacterized protein</fullName>
    </submittedName>
</protein>